<name>A0ACC0KHB1_CHOFU</name>
<organism evidence="1 2">
    <name type="scientific">Choristoneura fumiferana</name>
    <name type="common">Spruce budworm moth</name>
    <name type="synonym">Archips fumiferana</name>
    <dbReference type="NCBI Taxonomy" id="7141"/>
    <lineage>
        <taxon>Eukaryota</taxon>
        <taxon>Metazoa</taxon>
        <taxon>Ecdysozoa</taxon>
        <taxon>Arthropoda</taxon>
        <taxon>Hexapoda</taxon>
        <taxon>Insecta</taxon>
        <taxon>Pterygota</taxon>
        <taxon>Neoptera</taxon>
        <taxon>Endopterygota</taxon>
        <taxon>Lepidoptera</taxon>
        <taxon>Glossata</taxon>
        <taxon>Ditrysia</taxon>
        <taxon>Tortricoidea</taxon>
        <taxon>Tortricidae</taxon>
        <taxon>Tortricinae</taxon>
        <taxon>Choristoneura</taxon>
    </lineage>
</organism>
<sequence>MAKGSKATLHCILDYYERLLTQRTFSLFIASSAGKPLRGERISCAVNGENARRSAALVLVKTMNGMNGHSNGEAHSAGDILTQNQQKGWWTIGLINSRYRYLTAETFGFKINANGTSLKKKQIWTLEPASGNANDSMIYLRSHLDKYLAVDSFGNVTCDSEEKEAGSKFHISVSEDNSGRWALRNVERGYFLGSGSDKLACSAKVPGDSELWHVHLAARPQMNLRSIGRKRFAHLSETLDEIHVDANVPWGEDTLFTLEFRADEGGKYALHTCNNKYLSAGGKLLDTCTPACLFSAEYHAGALALRDGAGAYLAPIGSKAVLKTRSTAVTRDELFSLEDSLPQAAFVAALNDKYVSVKQGVDVTANQDEISSHETFQLEFDWATRRWYIRTMQDRYWTLETGGGIQAAGDNKSSNALFELDWQGDGAVAFRANNGKYLMTKRSGHLYANADSIDDNCKYYFYLINRPILVLKCEQGFVGPKGVRLECNKANYETIQVVRGPKGAVYFKGSNGKYWHADSESVTCDSDSPQGFHLELREPTRLAIRAAAAKEYLAAVKNGNFRLAGADISSATQWEY</sequence>
<evidence type="ECO:0000313" key="2">
    <source>
        <dbReference type="Proteomes" id="UP001064048"/>
    </source>
</evidence>
<gene>
    <name evidence="1" type="ORF">MSG28_003809</name>
</gene>
<reference evidence="1 2" key="1">
    <citation type="journal article" date="2022" name="Genome Biol. Evol.">
        <title>The Spruce Budworm Genome: Reconstructing the Evolutionary History of Antifreeze Proteins.</title>
        <authorList>
            <person name="Beliveau C."/>
            <person name="Gagne P."/>
            <person name="Picq S."/>
            <person name="Vernygora O."/>
            <person name="Keeling C.I."/>
            <person name="Pinkney K."/>
            <person name="Doucet D."/>
            <person name="Wen F."/>
            <person name="Johnston J.S."/>
            <person name="Maaroufi H."/>
            <person name="Boyle B."/>
            <person name="Laroche J."/>
            <person name="Dewar K."/>
            <person name="Juretic N."/>
            <person name="Blackburn G."/>
            <person name="Nisole A."/>
            <person name="Brunet B."/>
            <person name="Brandao M."/>
            <person name="Lumley L."/>
            <person name="Duan J."/>
            <person name="Quan G."/>
            <person name="Lucarotti C.J."/>
            <person name="Roe A.D."/>
            <person name="Sperling F.A.H."/>
            <person name="Levesque R.C."/>
            <person name="Cusson M."/>
        </authorList>
    </citation>
    <scope>NUCLEOTIDE SEQUENCE [LARGE SCALE GENOMIC DNA]</scope>
    <source>
        <strain evidence="1">Glfc:IPQL:Cfum</strain>
    </source>
</reference>
<comment type="caution">
    <text evidence="1">The sequence shown here is derived from an EMBL/GenBank/DDBJ whole genome shotgun (WGS) entry which is preliminary data.</text>
</comment>
<protein>
    <submittedName>
        <fullName evidence="1">Uncharacterized protein</fullName>
    </submittedName>
</protein>
<dbReference type="Proteomes" id="UP001064048">
    <property type="component" value="Chromosome 6"/>
</dbReference>
<dbReference type="EMBL" id="CM046106">
    <property type="protein sequence ID" value="KAI8435512.1"/>
    <property type="molecule type" value="Genomic_DNA"/>
</dbReference>
<accession>A0ACC0KHB1</accession>
<proteinExistence type="predicted"/>
<evidence type="ECO:0000313" key="1">
    <source>
        <dbReference type="EMBL" id="KAI8435512.1"/>
    </source>
</evidence>
<keyword evidence="2" id="KW-1185">Reference proteome</keyword>